<protein>
    <submittedName>
        <fullName evidence="1">Uncharacterized protein</fullName>
    </submittedName>
</protein>
<accession>G9ENS1</accession>
<sequence length="42" mass="5160">MKKQINSQDKLKFECPQVFNIFHYLFQDLSSRFRISLNIPER</sequence>
<organism evidence="1 2">
    <name type="scientific">Legionella drancourtii LLAP12</name>
    <dbReference type="NCBI Taxonomy" id="658187"/>
    <lineage>
        <taxon>Bacteria</taxon>
        <taxon>Pseudomonadati</taxon>
        <taxon>Pseudomonadota</taxon>
        <taxon>Gammaproteobacteria</taxon>
        <taxon>Legionellales</taxon>
        <taxon>Legionellaceae</taxon>
        <taxon>Legionella</taxon>
    </lineage>
</organism>
<proteinExistence type="predicted"/>
<evidence type="ECO:0000313" key="1">
    <source>
        <dbReference type="EMBL" id="EHL31094.1"/>
    </source>
</evidence>
<dbReference type="InParanoid" id="G9ENS1"/>
<name>G9ENS1_9GAMM</name>
<dbReference type="EMBL" id="JH413819">
    <property type="protein sequence ID" value="EHL31094.1"/>
    <property type="molecule type" value="Genomic_DNA"/>
</dbReference>
<dbReference type="AlphaFoldDB" id="G9ENS1"/>
<reference evidence="1 2" key="1">
    <citation type="journal article" date="2011" name="BMC Genomics">
        <title>Insight into cross-talk between intra-amoebal pathogens.</title>
        <authorList>
            <person name="Gimenez G."/>
            <person name="Bertelli C."/>
            <person name="Moliner C."/>
            <person name="Robert C."/>
            <person name="Raoult D."/>
            <person name="Fournier P.E."/>
            <person name="Greub G."/>
        </authorList>
    </citation>
    <scope>NUCLEOTIDE SEQUENCE [LARGE SCALE GENOMIC DNA]</scope>
    <source>
        <strain evidence="1 2">LLAP12</strain>
    </source>
</reference>
<dbReference type="STRING" id="658187.LDG_6898"/>
<dbReference type="Proteomes" id="UP000002770">
    <property type="component" value="Unassembled WGS sequence"/>
</dbReference>
<dbReference type="HOGENOM" id="CLU_3253437_0_0_6"/>
<gene>
    <name evidence="1" type="ORF">LDG_6898</name>
</gene>
<evidence type="ECO:0000313" key="2">
    <source>
        <dbReference type="Proteomes" id="UP000002770"/>
    </source>
</evidence>
<keyword evidence="2" id="KW-1185">Reference proteome</keyword>